<dbReference type="GO" id="GO:0061630">
    <property type="term" value="F:ubiquitin protein ligase activity"/>
    <property type="evidence" value="ECO:0007669"/>
    <property type="project" value="TreeGrafter"/>
</dbReference>
<dbReference type="VEuPathDB" id="TrichDB:TRFO_32434"/>
<dbReference type="GO" id="GO:0006511">
    <property type="term" value="P:ubiquitin-dependent protein catabolic process"/>
    <property type="evidence" value="ECO:0007669"/>
    <property type="project" value="TreeGrafter"/>
</dbReference>
<evidence type="ECO:0000313" key="5">
    <source>
        <dbReference type="Proteomes" id="UP000179807"/>
    </source>
</evidence>
<dbReference type="EMBL" id="MLAK01000939">
    <property type="protein sequence ID" value="OHT00753.1"/>
    <property type="molecule type" value="Genomic_DNA"/>
</dbReference>
<dbReference type="GeneID" id="94843198"/>
<dbReference type="InterPro" id="IPR013083">
    <property type="entry name" value="Znf_RING/FYVE/PHD"/>
</dbReference>
<reference evidence="4" key="1">
    <citation type="submission" date="2016-10" db="EMBL/GenBank/DDBJ databases">
        <authorList>
            <person name="Benchimol M."/>
            <person name="Almeida L.G."/>
            <person name="Vasconcelos A.T."/>
            <person name="Perreira-Neves A."/>
            <person name="Rosa I.A."/>
            <person name="Tasca T."/>
            <person name="Bogo M.R."/>
            <person name="de Souza W."/>
        </authorList>
    </citation>
    <scope>NUCLEOTIDE SEQUENCE [LARGE SCALE GENOMIC DNA]</scope>
    <source>
        <strain evidence="4">K</strain>
    </source>
</reference>
<dbReference type="OrthoDB" id="8062037at2759"/>
<proteinExistence type="predicted"/>
<dbReference type="AlphaFoldDB" id="A0A1J4JNQ0"/>
<dbReference type="Proteomes" id="UP000179807">
    <property type="component" value="Unassembled WGS sequence"/>
</dbReference>
<name>A0A1J4JNQ0_9EUKA</name>
<keyword evidence="2" id="KW-0732">Signal</keyword>
<comment type="caution">
    <text evidence="4">The sequence shown here is derived from an EMBL/GenBank/DDBJ whole genome shotgun (WGS) entry which is preliminary data.</text>
</comment>
<evidence type="ECO:0000256" key="1">
    <source>
        <dbReference type="PROSITE-ProRule" id="PRU00175"/>
    </source>
</evidence>
<sequence>MKNIRMTLNSLFLIKFQMLFVRPINTFDKEQISMSQYCYCYQCEKNVYATNDFKCPICHEDYLEIDDNPPPPPPSTNQQGNSRTFQFSDLFNPMQILNNLFPPGNNQQNQANMYNFMGSFRNLFQNVARRLPNSRANPNVHSTITLNNVTIIQNPDGTFTTHVSNNNTGNTPGNTNINATMNPATNPTMNNGNAQFQFPNIFGPTGFNFNDFFIGTEEQLSALAERLFRMNQQSLGTPPTDEHYLANLQPEKYESGVCVEDVCSVCLDQLEEGADVIVLPCKHGFHPDCISPWLKMHSECPSCRHRLPEQQ</sequence>
<dbReference type="InterPro" id="IPR001841">
    <property type="entry name" value="Znf_RING"/>
</dbReference>
<feature type="chain" id="PRO_5011978028" description="RING-type domain-containing protein" evidence="2">
    <location>
        <begin position="27"/>
        <end position="311"/>
    </location>
</feature>
<dbReference type="SUPFAM" id="SSF57850">
    <property type="entry name" value="RING/U-box"/>
    <property type="match status" value="1"/>
</dbReference>
<keyword evidence="1" id="KW-0863">Zinc-finger</keyword>
<evidence type="ECO:0000259" key="3">
    <source>
        <dbReference type="PROSITE" id="PS50089"/>
    </source>
</evidence>
<dbReference type="RefSeq" id="XP_068353889.1">
    <property type="nucleotide sequence ID" value="XM_068508494.1"/>
</dbReference>
<keyword evidence="1" id="KW-0862">Zinc</keyword>
<dbReference type="Pfam" id="PF13639">
    <property type="entry name" value="zf-RING_2"/>
    <property type="match status" value="1"/>
</dbReference>
<keyword evidence="5" id="KW-1185">Reference proteome</keyword>
<dbReference type="SMART" id="SM00184">
    <property type="entry name" value="RING"/>
    <property type="match status" value="1"/>
</dbReference>
<dbReference type="PANTHER" id="PTHR22765">
    <property type="entry name" value="RING FINGER AND PROTEASE ASSOCIATED DOMAIN-CONTAINING"/>
    <property type="match status" value="1"/>
</dbReference>
<protein>
    <recommendedName>
        <fullName evidence="3">RING-type domain-containing protein</fullName>
    </recommendedName>
</protein>
<feature type="domain" description="RING-type" evidence="3">
    <location>
        <begin position="263"/>
        <end position="304"/>
    </location>
</feature>
<dbReference type="InterPro" id="IPR051826">
    <property type="entry name" value="E3_ubiquitin-ligase_domain"/>
</dbReference>
<keyword evidence="1" id="KW-0479">Metal-binding</keyword>
<dbReference type="PROSITE" id="PS50089">
    <property type="entry name" value="ZF_RING_2"/>
    <property type="match status" value="1"/>
</dbReference>
<gene>
    <name evidence="4" type="ORF">TRFO_32434</name>
</gene>
<evidence type="ECO:0000313" key="4">
    <source>
        <dbReference type="EMBL" id="OHT00753.1"/>
    </source>
</evidence>
<dbReference type="Gene3D" id="3.30.40.10">
    <property type="entry name" value="Zinc/RING finger domain, C3HC4 (zinc finger)"/>
    <property type="match status" value="1"/>
</dbReference>
<organism evidence="4 5">
    <name type="scientific">Tritrichomonas foetus</name>
    <dbReference type="NCBI Taxonomy" id="1144522"/>
    <lineage>
        <taxon>Eukaryota</taxon>
        <taxon>Metamonada</taxon>
        <taxon>Parabasalia</taxon>
        <taxon>Tritrichomonadida</taxon>
        <taxon>Tritrichomonadidae</taxon>
        <taxon>Tritrichomonas</taxon>
    </lineage>
</organism>
<accession>A0A1J4JNQ0</accession>
<dbReference type="CDD" id="cd16454">
    <property type="entry name" value="RING-H2_PA-TM-RING"/>
    <property type="match status" value="1"/>
</dbReference>
<dbReference type="PANTHER" id="PTHR22765:SF434">
    <property type="entry name" value="GB|AAD18119.1-RELATED"/>
    <property type="match status" value="1"/>
</dbReference>
<dbReference type="GO" id="GO:0008270">
    <property type="term" value="F:zinc ion binding"/>
    <property type="evidence" value="ECO:0007669"/>
    <property type="project" value="UniProtKB-KW"/>
</dbReference>
<evidence type="ECO:0000256" key="2">
    <source>
        <dbReference type="SAM" id="SignalP"/>
    </source>
</evidence>
<feature type="signal peptide" evidence="2">
    <location>
        <begin position="1"/>
        <end position="26"/>
    </location>
</feature>